<proteinExistence type="predicted"/>
<evidence type="ECO:0000259" key="4">
    <source>
        <dbReference type="Pfam" id="PF26581"/>
    </source>
</evidence>
<feature type="coiled-coil region" evidence="1">
    <location>
        <begin position="393"/>
        <end position="602"/>
    </location>
</feature>
<feature type="domain" description="WIT1/2 N-terminal helical bundle" evidence="4">
    <location>
        <begin position="183"/>
        <end position="308"/>
    </location>
</feature>
<organism evidence="5 6">
    <name type="scientific">Erythroxylum novogranatense</name>
    <dbReference type="NCBI Taxonomy" id="1862640"/>
    <lineage>
        <taxon>Eukaryota</taxon>
        <taxon>Viridiplantae</taxon>
        <taxon>Streptophyta</taxon>
        <taxon>Embryophyta</taxon>
        <taxon>Tracheophyta</taxon>
        <taxon>Spermatophyta</taxon>
        <taxon>Magnoliopsida</taxon>
        <taxon>eudicotyledons</taxon>
        <taxon>Gunneridae</taxon>
        <taxon>Pentapetalae</taxon>
        <taxon>rosids</taxon>
        <taxon>fabids</taxon>
        <taxon>Malpighiales</taxon>
        <taxon>Erythroxylaceae</taxon>
        <taxon>Erythroxylum</taxon>
    </lineage>
</organism>
<keyword evidence="3" id="KW-1133">Transmembrane helix</keyword>
<keyword evidence="3" id="KW-0812">Transmembrane</keyword>
<dbReference type="PANTHER" id="PTHR43049:SF1">
    <property type="entry name" value="EARLY ENDOSOME ANTIGEN"/>
    <property type="match status" value="1"/>
</dbReference>
<keyword evidence="6" id="KW-1185">Reference proteome</keyword>
<gene>
    <name evidence="5" type="ORF">K2173_009807</name>
</gene>
<feature type="compositionally biased region" description="Basic and acidic residues" evidence="2">
    <location>
        <begin position="13"/>
        <end position="23"/>
    </location>
</feature>
<protein>
    <recommendedName>
        <fullName evidence="4">WIT1/2 N-terminal helical bundle domain-containing protein</fullName>
    </recommendedName>
</protein>
<dbReference type="SUPFAM" id="SSF57997">
    <property type="entry name" value="Tropomyosin"/>
    <property type="match status" value="2"/>
</dbReference>
<feature type="compositionally biased region" description="Basic and acidic residues" evidence="2">
    <location>
        <begin position="36"/>
        <end position="47"/>
    </location>
</feature>
<dbReference type="Pfam" id="PF26581">
    <property type="entry name" value="WIT1_2_N"/>
    <property type="match status" value="1"/>
</dbReference>
<feature type="transmembrane region" description="Helical" evidence="3">
    <location>
        <begin position="1284"/>
        <end position="1304"/>
    </location>
</feature>
<dbReference type="EMBL" id="JAIWQS010000007">
    <property type="protein sequence ID" value="KAJ8759706.1"/>
    <property type="molecule type" value="Genomic_DNA"/>
</dbReference>
<dbReference type="Proteomes" id="UP001159364">
    <property type="component" value="Linkage Group LG07"/>
</dbReference>
<feature type="coiled-coil region" evidence="1">
    <location>
        <begin position="82"/>
        <end position="294"/>
    </location>
</feature>
<evidence type="ECO:0000256" key="3">
    <source>
        <dbReference type="SAM" id="Phobius"/>
    </source>
</evidence>
<feature type="region of interest" description="Disordered" evidence="2">
    <location>
        <begin position="1"/>
        <end position="47"/>
    </location>
</feature>
<keyword evidence="1" id="KW-0175">Coiled coil</keyword>
<comment type="caution">
    <text evidence="5">The sequence shown here is derived from an EMBL/GenBank/DDBJ whole genome shotgun (WGS) entry which is preliminary data.</text>
</comment>
<evidence type="ECO:0000313" key="6">
    <source>
        <dbReference type="Proteomes" id="UP001159364"/>
    </source>
</evidence>
<dbReference type="PANTHER" id="PTHR43049">
    <property type="entry name" value="EARLY ENDOSOME ANTIGEN"/>
    <property type="match status" value="1"/>
</dbReference>
<evidence type="ECO:0000256" key="2">
    <source>
        <dbReference type="SAM" id="MobiDB-lite"/>
    </source>
</evidence>
<feature type="coiled-coil region" evidence="1">
    <location>
        <begin position="729"/>
        <end position="763"/>
    </location>
</feature>
<dbReference type="InterPro" id="IPR058610">
    <property type="entry name" value="WIT1_2_N"/>
</dbReference>
<feature type="coiled-coil region" evidence="1">
    <location>
        <begin position="631"/>
        <end position="700"/>
    </location>
</feature>
<sequence>MEKETLVSPEVPVKAEIRDKDNPIEGANGDLPPVPKEGKKDDDETDGEFIKVEKESLDVKDGSHKAESTFAEDKKSSVVERIVSFDRDLLEAQEKIKELELELERVAEELKHSESESRKIKDEVLLAKEKLEESEKSYEELELSHRKLQEQISETEEKYSSHLNNLQDAIQAQADKHKELIEVKEAFGGLSLELENSRKKMQELENELQVSVGETKKFEELHKQSGSHAESEMQRALELERLLEVTKLSAKEMEDQMTSLQEEVKALYEKITENKKVEEALKSTTTELSAVKEELALSKAQLLDVEQTHSLKEALVNELTQELDLKKASESQVKDELSALQRLLTATKEDLQAKASELEDTKLKLEAEVNARELVEAGAKSQEAQVSTVLEELATIVKEKEALEATVADLTNNAAQLKKQCQELEEKLKVSDGNFNKDDSLLSQALSNNVELEQKLKSLEDLHNESGVAATTATQRKLELEDLMKVSNESAEQANSQLRELESHYIVAEQRILELEQQLNLVELKSSDAEREVREFSEKAYELSAALKQVEDEKNQLIGDMQGYKEKISNLESALNESKLRNSELENELKISVDKCANHENQANTNHQCSLELEDLFQISHSKAEDAGKKVNELELLLEAEKYRIQELEEQISTLEKKCLDAEVDCNKYAEKISEVTSELEAFQLRASNLETALQVANDKERDLTECLNSQTDEKKRLLVVSINSSLKLVEAENNVEILRNELTVVQEKLQQLENGLKAAETRETTQLLKLKISEEQLEQQEKLSEHATASKTEVETLHELLTRDFGIKLQEAQAKLNEKDVEAKSQAEKLKMLDEQVKSLEGQMAEVAGKNASLKEVLDLSFMKIASSETSNEQLKSQILETKNKASNTSSESELLLETNNQLKMKIDGLEELLNSTFLEKETTAHQITSHMNAISDITDKHTRAIELHSATEARMRHVETHLQETSQKLGQKDEVEYLNEKINALKGQIKLYEEQTHEASAIADSRKLELDETLLKLKHLESIVEEMQTKSGHFGKESGGLAEANLKLIQDLASHESKLSDLEMKLSTALCEKGEVVEELQTSKKAIEDLTNQLTDEGLKLKSQISSVTGENNILSETYQNAKKELQSVIVQLKEQLKEQKANEDALKVEIESLKAQIDEKSTLQARLKELQEQMEANSQKELEREAALKKSLEDLDAKNKEVMLLDKQVKKLEEKLQLADAKLLKGDGGNTAEHKDGIDVKSRDVGSTISTPIKRKIKKKLEAESAQTSSRVQTVDTSPAMTFKFIWGVALISIVVGVILGKRY</sequence>
<evidence type="ECO:0000256" key="1">
    <source>
        <dbReference type="SAM" id="Coils"/>
    </source>
</evidence>
<feature type="coiled-coil region" evidence="1">
    <location>
        <begin position="977"/>
        <end position="1225"/>
    </location>
</feature>
<feature type="coiled-coil region" evidence="1">
    <location>
        <begin position="810"/>
        <end position="914"/>
    </location>
</feature>
<reference evidence="5 6" key="1">
    <citation type="submission" date="2021-09" db="EMBL/GenBank/DDBJ databases">
        <title>Genomic insights and catalytic innovation underlie evolution of tropane alkaloids biosynthesis.</title>
        <authorList>
            <person name="Wang Y.-J."/>
            <person name="Tian T."/>
            <person name="Huang J.-P."/>
            <person name="Huang S.-X."/>
        </authorList>
    </citation>
    <scope>NUCLEOTIDE SEQUENCE [LARGE SCALE GENOMIC DNA]</scope>
    <source>
        <strain evidence="5">KIB-2018</strain>
        <tissue evidence="5">Leaf</tissue>
    </source>
</reference>
<feature type="coiled-coil region" evidence="1">
    <location>
        <begin position="341"/>
        <end position="368"/>
    </location>
</feature>
<accession>A0AAV8SZX8</accession>
<keyword evidence="3" id="KW-0472">Membrane</keyword>
<evidence type="ECO:0000313" key="5">
    <source>
        <dbReference type="EMBL" id="KAJ8759706.1"/>
    </source>
</evidence>
<name>A0AAV8SZX8_9ROSI</name>